<proteinExistence type="inferred from homology"/>
<accession>A0ABY7VAQ0</accession>
<evidence type="ECO:0000256" key="1">
    <source>
        <dbReference type="ARBA" id="ARBA00010333"/>
    </source>
</evidence>
<organism evidence="3 4">
    <name type="scientific">Thalassomonas haliotis</name>
    <dbReference type="NCBI Taxonomy" id="485448"/>
    <lineage>
        <taxon>Bacteria</taxon>
        <taxon>Pseudomonadati</taxon>
        <taxon>Pseudomonadota</taxon>
        <taxon>Gammaproteobacteria</taxon>
        <taxon>Alteromonadales</taxon>
        <taxon>Colwelliaceae</taxon>
        <taxon>Thalassomonas</taxon>
    </lineage>
</organism>
<evidence type="ECO:0000313" key="4">
    <source>
        <dbReference type="Proteomes" id="UP001215231"/>
    </source>
</evidence>
<dbReference type="SUPFAM" id="SSF53850">
    <property type="entry name" value="Periplasmic binding protein-like II"/>
    <property type="match status" value="1"/>
</dbReference>
<keyword evidence="2" id="KW-0732">Signal</keyword>
<reference evidence="3 4" key="1">
    <citation type="journal article" date="2022" name="Mar. Drugs">
        <title>Bioassay-Guided Fractionation Leads to the Detection of Cholic Acid Generated by the Rare Thalassomonas sp.</title>
        <authorList>
            <person name="Pheiffer F."/>
            <person name="Schneider Y.K."/>
            <person name="Hansen E.H."/>
            <person name="Andersen J.H."/>
            <person name="Isaksson J."/>
            <person name="Busche T."/>
            <person name="R C."/>
            <person name="Kalinowski J."/>
            <person name="Zyl L.V."/>
            <person name="Trindade M."/>
        </authorList>
    </citation>
    <scope>NUCLEOTIDE SEQUENCE [LARGE SCALE GENOMIC DNA]</scope>
    <source>
        <strain evidence="3 4">A5K-61T</strain>
    </source>
</reference>
<sequence>MNKLLYLLGFTLVFAVSAQAASIAARYEFASIEYLSEQELGRIVLPQIYKNLGIDITIIPLPANRAQHVATSGNKDGEIMRIWTYGDENSTTIRVPTPYYYLETMPFVLKKTHITIAKTQDLKNYKLVKVRGVKHTNNITAGLDQVYEVNSSEAMFKLLRSGRVDVALTNTLDGNLVLKRLGYTNIIAMDNPLAVLPLYHYIHEKHRALVPAINQEIKRLKNNGDLQKLIEKAKSQIIRDKGLYLTP</sequence>
<feature type="chain" id="PRO_5045583798" evidence="2">
    <location>
        <begin position="21"/>
        <end position="247"/>
    </location>
</feature>
<keyword evidence="4" id="KW-1185">Reference proteome</keyword>
<comment type="similarity">
    <text evidence="1">Belongs to the bacterial solute-binding protein 3 family.</text>
</comment>
<dbReference type="RefSeq" id="WP_274049976.1">
    <property type="nucleotide sequence ID" value="NZ_CP059693.1"/>
</dbReference>
<protein>
    <submittedName>
        <fullName evidence="3">Transporter substrate-binding domain-containing protein</fullName>
    </submittedName>
</protein>
<dbReference type="EMBL" id="CP059693">
    <property type="protein sequence ID" value="WDE09968.1"/>
    <property type="molecule type" value="Genomic_DNA"/>
</dbReference>
<evidence type="ECO:0000313" key="3">
    <source>
        <dbReference type="EMBL" id="WDE09968.1"/>
    </source>
</evidence>
<evidence type="ECO:0000256" key="2">
    <source>
        <dbReference type="SAM" id="SignalP"/>
    </source>
</evidence>
<dbReference type="Gene3D" id="3.40.190.10">
    <property type="entry name" value="Periplasmic binding protein-like II"/>
    <property type="match status" value="2"/>
</dbReference>
<dbReference type="Proteomes" id="UP001215231">
    <property type="component" value="Chromosome"/>
</dbReference>
<feature type="signal peptide" evidence="2">
    <location>
        <begin position="1"/>
        <end position="20"/>
    </location>
</feature>
<dbReference type="PANTHER" id="PTHR35936">
    <property type="entry name" value="MEMBRANE-BOUND LYTIC MUREIN TRANSGLYCOSYLASE F"/>
    <property type="match status" value="1"/>
</dbReference>
<gene>
    <name evidence="3" type="ORF">H3N35_16870</name>
</gene>
<dbReference type="PANTHER" id="PTHR35936:SF17">
    <property type="entry name" value="ARGININE-BINDING EXTRACELLULAR PROTEIN ARTP"/>
    <property type="match status" value="1"/>
</dbReference>
<name>A0ABY7VAQ0_9GAMM</name>